<accession>A0A6J5KTG6</accession>
<proteinExistence type="predicted"/>
<sequence>MEPINYSIDVKSPFDSAISGLQTGFGIGNAIQQQQQVQLQRQQQLQMQKDLGTLSSNPNAGAQDYASMMVKYPQLADHFKKSWDVLNADQQQTTLGNATQAYAALQSGKPEIAINLLTDKAAAYRNSGKEDEAKKLETLAHTIQINPDAGKTSTALMLSAIMGPDKFATTFGTLGDQSRAQDQAPATLAKKEAEAAVEGSNAVIKGVEAANAPKKTALDNANTQSQINERSARLGLDRDKLTSDVQLKLAEMNPAFKLDDGAKKLINDFTIGAVASDQSAGQMLDLANRLEQSGAGSGATAKGYEVYKSLTGNQDAITALRQEYVRLRSGQVSKMLPPGPASDKDIEIAMSGFPSDTTDPNTMAKFVRGMAKLQQYDGVLNTAKAEWVNSVGHLGKPKQDIEIDGVKVPAGSTFTDFTKQFMKQKVDTRAAEQAVQQVQGRSYMRFAQPQQGAQ</sequence>
<evidence type="ECO:0000313" key="1">
    <source>
        <dbReference type="EMBL" id="CAB4123400.1"/>
    </source>
</evidence>
<organism evidence="1">
    <name type="scientific">uncultured Caudovirales phage</name>
    <dbReference type="NCBI Taxonomy" id="2100421"/>
    <lineage>
        <taxon>Viruses</taxon>
        <taxon>Duplodnaviria</taxon>
        <taxon>Heunggongvirae</taxon>
        <taxon>Uroviricota</taxon>
        <taxon>Caudoviricetes</taxon>
        <taxon>Peduoviridae</taxon>
        <taxon>Maltschvirus</taxon>
        <taxon>Maltschvirus maltsch</taxon>
    </lineage>
</organism>
<reference evidence="1" key="1">
    <citation type="submission" date="2020-04" db="EMBL/GenBank/DDBJ databases">
        <authorList>
            <person name="Chiriac C."/>
            <person name="Salcher M."/>
            <person name="Ghai R."/>
            <person name="Kavagutti S V."/>
        </authorList>
    </citation>
    <scope>NUCLEOTIDE SEQUENCE</scope>
</reference>
<protein>
    <submittedName>
        <fullName evidence="1">Uncharacterized protein</fullName>
    </submittedName>
</protein>
<name>A0A6J5KTG6_9CAUD</name>
<gene>
    <name evidence="1" type="ORF">UFOVP40_41</name>
</gene>
<dbReference type="EMBL" id="LR796170">
    <property type="protein sequence ID" value="CAB4123400.1"/>
    <property type="molecule type" value="Genomic_DNA"/>
</dbReference>